<protein>
    <submittedName>
        <fullName evidence="2">Uncharacterized protein</fullName>
    </submittedName>
</protein>
<dbReference type="EMBL" id="CDMZ01001748">
    <property type="protein sequence ID" value="CEM37004.1"/>
    <property type="molecule type" value="Genomic_DNA"/>
</dbReference>
<proteinExistence type="predicted"/>
<dbReference type="InterPro" id="IPR035979">
    <property type="entry name" value="RBD_domain_sf"/>
</dbReference>
<accession>A0A0G4H0D2</accession>
<dbReference type="GO" id="GO:0003676">
    <property type="term" value="F:nucleic acid binding"/>
    <property type="evidence" value="ECO:0007669"/>
    <property type="project" value="InterPro"/>
</dbReference>
<feature type="region of interest" description="Disordered" evidence="1">
    <location>
        <begin position="444"/>
        <end position="472"/>
    </location>
</feature>
<sequence>MAALKEKNIFRISLDQDVNLPIKLGPKVLTSQDFTGVYSFDGLQYSEKPLWAKKGTNFCIYLMAGKGWCVGVSVSLGKFLPVFQSTKDKDGLLLLPPVTDWRLTTGQQVGIKVEHEVQTTVHVPKGSWTPGQPITFRPPMQRMIQNVKITRVSKDVTEVERAAERFEIDAGLMEGEESKCLEVTNVFHSVTHAEFSSAFEAFGEIERLYFSKAGGEGRVIFKSIADARECLKAPPSLGGQVTTVHMASEGGQSAMDQFDSLIRNGCTDFIHPRVYDAVVKLAFRYARSGIEKTILGHILIVGDLEEILRTEVGQVTGMNDFEFRDINVLTGEGRNAVFVRMNHDLATVIDGKTGKVACNWFQIHLAPPAMQSHTGAPGLSQRSNPSGGSGVQSSISVTRRCPSAVVFKISTDSKGEIKHFKNDRMTILYNEPDQQTTTKCRSISEAEGKEQGSHAEVAVREGAAEKREYLGR</sequence>
<dbReference type="AlphaFoldDB" id="A0A0G4H0D2"/>
<name>A0A0G4H0D2_9ALVE</name>
<reference evidence="2" key="1">
    <citation type="submission" date="2014-11" db="EMBL/GenBank/DDBJ databases">
        <authorList>
            <person name="Otto D Thomas"/>
            <person name="Naeem Raeece"/>
        </authorList>
    </citation>
    <scope>NUCLEOTIDE SEQUENCE</scope>
</reference>
<dbReference type="Gene3D" id="3.30.70.330">
    <property type="match status" value="1"/>
</dbReference>
<feature type="region of interest" description="Disordered" evidence="1">
    <location>
        <begin position="371"/>
        <end position="396"/>
    </location>
</feature>
<dbReference type="SUPFAM" id="SSF54928">
    <property type="entry name" value="RNA-binding domain, RBD"/>
    <property type="match status" value="1"/>
</dbReference>
<evidence type="ECO:0000256" key="1">
    <source>
        <dbReference type="SAM" id="MobiDB-lite"/>
    </source>
</evidence>
<gene>
    <name evidence="2" type="ORF">Cvel_24194</name>
</gene>
<evidence type="ECO:0000313" key="2">
    <source>
        <dbReference type="EMBL" id="CEM37004.1"/>
    </source>
</evidence>
<organism evidence="2">
    <name type="scientific">Chromera velia CCMP2878</name>
    <dbReference type="NCBI Taxonomy" id="1169474"/>
    <lineage>
        <taxon>Eukaryota</taxon>
        <taxon>Sar</taxon>
        <taxon>Alveolata</taxon>
        <taxon>Colpodellida</taxon>
        <taxon>Chromeraceae</taxon>
        <taxon>Chromera</taxon>
    </lineage>
</organism>
<dbReference type="VEuPathDB" id="CryptoDB:Cvel_24194"/>
<dbReference type="InterPro" id="IPR012677">
    <property type="entry name" value="Nucleotide-bd_a/b_plait_sf"/>
</dbReference>